<feature type="transmembrane region" description="Helical" evidence="1">
    <location>
        <begin position="234"/>
        <end position="250"/>
    </location>
</feature>
<dbReference type="Proteomes" id="UP000065473">
    <property type="component" value="Chromosome"/>
</dbReference>
<feature type="transmembrane region" description="Helical" evidence="1">
    <location>
        <begin position="375"/>
        <end position="396"/>
    </location>
</feature>
<feature type="transmembrane region" description="Helical" evidence="1">
    <location>
        <begin position="152"/>
        <end position="170"/>
    </location>
</feature>
<keyword evidence="1" id="KW-0812">Transmembrane</keyword>
<reference evidence="2 3" key="1">
    <citation type="submission" date="2015-12" db="EMBL/GenBank/DDBJ databases">
        <title>A stable core within a dynamic pangenome in Sulfolobus acidocaldarius.</title>
        <authorList>
            <person name="Anderson R."/>
            <person name="Kouris A."/>
            <person name="Seward C."/>
            <person name="Campbell K."/>
            <person name="Whitaker R."/>
        </authorList>
    </citation>
    <scope>NUCLEOTIDE SEQUENCE [LARGE SCALE GENOMIC DNA]</scope>
    <source>
        <strain evidence="2 3">GG12-C01-09</strain>
    </source>
</reference>
<proteinExistence type="predicted"/>
<feature type="transmembrane region" description="Helical" evidence="1">
    <location>
        <begin position="723"/>
        <end position="744"/>
    </location>
</feature>
<dbReference type="OMA" id="AGGYPWN"/>
<dbReference type="EMBL" id="CP013694">
    <property type="protein sequence ID" value="ALU29971.1"/>
    <property type="molecule type" value="Genomic_DNA"/>
</dbReference>
<dbReference type="AlphaFoldDB" id="A0A0U3FRK1"/>
<feature type="transmembrane region" description="Helical" evidence="1">
    <location>
        <begin position="204"/>
        <end position="222"/>
    </location>
</feature>
<keyword evidence="1" id="KW-1133">Transmembrane helix</keyword>
<dbReference type="GeneID" id="24892340"/>
<organism evidence="2 3">
    <name type="scientific">Sulfolobus acidocaldarius</name>
    <dbReference type="NCBI Taxonomy" id="2285"/>
    <lineage>
        <taxon>Archaea</taxon>
        <taxon>Thermoproteota</taxon>
        <taxon>Thermoprotei</taxon>
        <taxon>Sulfolobales</taxon>
        <taxon>Sulfolobaceae</taxon>
        <taxon>Sulfolobus</taxon>
    </lineage>
</organism>
<gene>
    <name evidence="2" type="ORF">ATY89_08510</name>
</gene>
<name>A0A0U3FRK1_9CREN</name>
<sequence>MDFLRARRLDLIFYPPTLLLDLFLLEHYLKGGIIYWIDSGFPFIPSLWLYKIFVDYWNYNFFPGAPFSYSQHNLFTALIFYLLIQVLNLSFSTSELVYLLLFFFLAKVGFVKMIDTLLSLLGRETNKSYIYLSGILGGFMYTWGFFGYRPPILGVNYPFFVFYMLFPLLLHFAMKYVFLERNYLTLTLLPIYIIMLSGNQFVTASYTLWILVIYLIMFISLYTERRKNISFKLFLTKNLILYGLAIIAGLEELYNVYFASLNAFSSGVYGQFNGMPLAIAELQDQYNSFTPLSLFSLFAPNRYTWIGLLLFVVLVIISILSVKNKTDNKLFNPSFFSLLIIGGATVGFVNLVPLFSLSQSSIGFIAVGLMFSVQFVFSGFPVAFFLSFLVSYAIVIFLRTFNSNRKKILSLLFLSILVSVYMSTFVVSDSYQQIKTFDYLPVAATNVFYPPEELLEVGYYLHQNAENYNVLLLPLQYIAGIYYIHDNVTMASLHNIDPLSQFITGTIVKLPIPNTVTNPLYLYFPGNFKNVTNFLVLLGIKYIVLSKNEYPGPGVPLYQAGGYPWNFSKFEYYLSHLPNATLTLENNYYNVYRINLNVSLIYASEGIVVNTLDYNQIFLTYSNNLLTAQRQSLIYGNGAVNITNISGVKMTVINNYNNVMYVVKVNATKPFYLVLDEGYSNFWRVIIKSHEVKSHYLANGYANSWLMPAGEYTAIVEFYPANIIPYFFIISLLSPVVIALIILVKDRIRLRHVRWEK</sequence>
<feature type="transmembrane region" description="Helical" evidence="1">
    <location>
        <begin position="408"/>
        <end position="427"/>
    </location>
</feature>
<feature type="transmembrane region" description="Helical" evidence="1">
    <location>
        <begin position="303"/>
        <end position="322"/>
    </location>
</feature>
<evidence type="ECO:0000313" key="2">
    <source>
        <dbReference type="EMBL" id="ALU29971.1"/>
    </source>
</evidence>
<evidence type="ECO:0000256" key="1">
    <source>
        <dbReference type="SAM" id="Phobius"/>
    </source>
</evidence>
<feature type="transmembrane region" description="Helical" evidence="1">
    <location>
        <begin position="74"/>
        <end position="91"/>
    </location>
</feature>
<feature type="transmembrane region" description="Helical" evidence="1">
    <location>
        <begin position="334"/>
        <end position="355"/>
    </location>
</feature>
<keyword evidence="1" id="KW-0472">Membrane</keyword>
<dbReference type="RefSeq" id="WP_011278722.1">
    <property type="nucleotide sequence ID" value="NZ_BHWZ01000005.1"/>
</dbReference>
<protein>
    <submittedName>
        <fullName evidence="2">Uncharacterized protein</fullName>
    </submittedName>
</protein>
<evidence type="ECO:0000313" key="3">
    <source>
        <dbReference type="Proteomes" id="UP000065473"/>
    </source>
</evidence>
<feature type="transmembrane region" description="Helical" evidence="1">
    <location>
        <begin position="97"/>
        <end position="121"/>
    </location>
</feature>
<accession>A0A0U3FRK1</accession>
<feature type="transmembrane region" description="Helical" evidence="1">
    <location>
        <begin position="35"/>
        <end position="53"/>
    </location>
</feature>
<feature type="transmembrane region" description="Helical" evidence="1">
    <location>
        <begin position="128"/>
        <end position="146"/>
    </location>
</feature>